<dbReference type="Proteomes" id="UP001381693">
    <property type="component" value="Unassembled WGS sequence"/>
</dbReference>
<proteinExistence type="predicted"/>
<reference evidence="1 2" key="1">
    <citation type="submission" date="2023-11" db="EMBL/GenBank/DDBJ databases">
        <title>Halocaridina rubra genome assembly.</title>
        <authorList>
            <person name="Smith C."/>
        </authorList>
    </citation>
    <scope>NUCLEOTIDE SEQUENCE [LARGE SCALE GENOMIC DNA]</scope>
    <source>
        <strain evidence="1">EP-1</strain>
        <tissue evidence="1">Whole</tissue>
    </source>
</reference>
<dbReference type="AlphaFoldDB" id="A0AAN8WLK3"/>
<dbReference type="EMBL" id="JAXCGZ010017270">
    <property type="protein sequence ID" value="KAK7068382.1"/>
    <property type="molecule type" value="Genomic_DNA"/>
</dbReference>
<protein>
    <submittedName>
        <fullName evidence="1">Uncharacterized protein</fullName>
    </submittedName>
</protein>
<evidence type="ECO:0000313" key="2">
    <source>
        <dbReference type="Proteomes" id="UP001381693"/>
    </source>
</evidence>
<evidence type="ECO:0000313" key="1">
    <source>
        <dbReference type="EMBL" id="KAK7068382.1"/>
    </source>
</evidence>
<gene>
    <name evidence="1" type="ORF">SK128_007966</name>
</gene>
<comment type="caution">
    <text evidence="1">The sequence shown here is derived from an EMBL/GenBank/DDBJ whole genome shotgun (WGS) entry which is preliminary data.</text>
</comment>
<sequence length="52" mass="6053">MRAEEVALSMEEQAIECPSVTNAGYHPYKNASWIFPPMALDWLREGHQEFRD</sequence>
<keyword evidence="2" id="KW-1185">Reference proteome</keyword>
<accession>A0AAN8WLK3</accession>
<organism evidence="1 2">
    <name type="scientific">Halocaridina rubra</name>
    <name type="common">Hawaiian red shrimp</name>
    <dbReference type="NCBI Taxonomy" id="373956"/>
    <lineage>
        <taxon>Eukaryota</taxon>
        <taxon>Metazoa</taxon>
        <taxon>Ecdysozoa</taxon>
        <taxon>Arthropoda</taxon>
        <taxon>Crustacea</taxon>
        <taxon>Multicrustacea</taxon>
        <taxon>Malacostraca</taxon>
        <taxon>Eumalacostraca</taxon>
        <taxon>Eucarida</taxon>
        <taxon>Decapoda</taxon>
        <taxon>Pleocyemata</taxon>
        <taxon>Caridea</taxon>
        <taxon>Atyoidea</taxon>
        <taxon>Atyidae</taxon>
        <taxon>Halocaridina</taxon>
    </lineage>
</organism>
<name>A0AAN8WLK3_HALRR</name>